<gene>
    <name evidence="1" type="ORF">TRIUR3_24848</name>
</gene>
<reference evidence="1" key="1">
    <citation type="journal article" date="2013" name="Nature">
        <title>Draft genome of the wheat A-genome progenitor Triticum urartu.</title>
        <authorList>
            <person name="Ling H.Q."/>
            <person name="Zhao S."/>
            <person name="Liu D."/>
            <person name="Wang J."/>
            <person name="Sun H."/>
            <person name="Zhang C."/>
            <person name="Fan H."/>
            <person name="Li D."/>
            <person name="Dong L."/>
            <person name="Tao Y."/>
            <person name="Gao C."/>
            <person name="Wu H."/>
            <person name="Li Y."/>
            <person name="Cui Y."/>
            <person name="Guo X."/>
            <person name="Zheng S."/>
            <person name="Wang B."/>
            <person name="Yu K."/>
            <person name="Liang Q."/>
            <person name="Yang W."/>
            <person name="Lou X."/>
            <person name="Chen J."/>
            <person name="Feng M."/>
            <person name="Jian J."/>
            <person name="Zhang X."/>
            <person name="Luo G."/>
            <person name="Jiang Y."/>
            <person name="Liu J."/>
            <person name="Wang Z."/>
            <person name="Sha Y."/>
            <person name="Zhang B."/>
            <person name="Wu H."/>
            <person name="Tang D."/>
            <person name="Shen Q."/>
            <person name="Xue P."/>
            <person name="Zou S."/>
            <person name="Wang X."/>
            <person name="Liu X."/>
            <person name="Wang F."/>
            <person name="Yang Y."/>
            <person name="An X."/>
            <person name="Dong Z."/>
            <person name="Zhang K."/>
            <person name="Zhang X."/>
            <person name="Luo M.C."/>
            <person name="Dvorak J."/>
            <person name="Tong Y."/>
            <person name="Wang J."/>
            <person name="Yang H."/>
            <person name="Li Z."/>
            <person name="Wang D."/>
            <person name="Zhang A."/>
            <person name="Wang J."/>
        </authorList>
    </citation>
    <scope>NUCLEOTIDE SEQUENCE</scope>
</reference>
<evidence type="ECO:0000313" key="1">
    <source>
        <dbReference type="EMBL" id="EMS50927.1"/>
    </source>
</evidence>
<proteinExistence type="predicted"/>
<name>M7YTQ4_TRIUA</name>
<dbReference type="AlphaFoldDB" id="M7YTQ4"/>
<dbReference type="EMBL" id="KD226046">
    <property type="protein sequence ID" value="EMS50927.1"/>
    <property type="molecule type" value="Genomic_DNA"/>
</dbReference>
<protein>
    <submittedName>
        <fullName evidence="1">Uncharacterized protein</fullName>
    </submittedName>
</protein>
<accession>M7YTQ4</accession>
<sequence length="74" mass="8054">MAPQAAWLSYSRLLGAAAAPSGRTAMKLFAGATRPLLSYYAIGALQQSGEASRRRQAPTSRCATEFLQQQRCYE</sequence>
<organism evidence="1">
    <name type="scientific">Triticum urartu</name>
    <name type="common">Red wild einkorn</name>
    <name type="synonym">Crithodium urartu</name>
    <dbReference type="NCBI Taxonomy" id="4572"/>
    <lineage>
        <taxon>Eukaryota</taxon>
        <taxon>Viridiplantae</taxon>
        <taxon>Streptophyta</taxon>
        <taxon>Embryophyta</taxon>
        <taxon>Tracheophyta</taxon>
        <taxon>Spermatophyta</taxon>
        <taxon>Magnoliopsida</taxon>
        <taxon>Liliopsida</taxon>
        <taxon>Poales</taxon>
        <taxon>Poaceae</taxon>
        <taxon>BOP clade</taxon>
        <taxon>Pooideae</taxon>
        <taxon>Triticodae</taxon>
        <taxon>Triticeae</taxon>
        <taxon>Triticinae</taxon>
        <taxon>Triticum</taxon>
    </lineage>
</organism>